<dbReference type="AlphaFoldDB" id="A0A380G3B2"/>
<accession>A0A380G3B2</accession>
<evidence type="ECO:0000313" key="3">
    <source>
        <dbReference type="EMBL" id="TGE18849.1"/>
    </source>
</evidence>
<evidence type="ECO:0000256" key="1">
    <source>
        <dbReference type="SAM" id="Phobius"/>
    </source>
</evidence>
<keyword evidence="1" id="KW-0812">Transmembrane</keyword>
<keyword evidence="1" id="KW-1133">Transmembrane helix</keyword>
<evidence type="ECO:0000313" key="5">
    <source>
        <dbReference type="Proteomes" id="UP000297598"/>
    </source>
</evidence>
<protein>
    <submittedName>
        <fullName evidence="2">Uncharacterized protein</fullName>
    </submittedName>
</protein>
<keyword evidence="1" id="KW-0472">Membrane</keyword>
<sequence>MHENFSKEGFDNSTTSNTKLKSMMINNDHYDEDKTSSFDFLLLSIIFIPLIILFLKFFY</sequence>
<dbReference type="Proteomes" id="UP000297598">
    <property type="component" value="Unassembled WGS sequence"/>
</dbReference>
<evidence type="ECO:0000313" key="2">
    <source>
        <dbReference type="EMBL" id="SUM44840.1"/>
    </source>
</evidence>
<dbReference type="OrthoDB" id="9929131at2"/>
<feature type="transmembrane region" description="Helical" evidence="1">
    <location>
        <begin position="40"/>
        <end position="58"/>
    </location>
</feature>
<reference evidence="3 5" key="2">
    <citation type="submission" date="2019-04" db="EMBL/GenBank/DDBJ databases">
        <title>Genomic characterization of Staphylococcus petrasii strains.</title>
        <authorList>
            <person name="Vrbovska V."/>
            <person name="Kovarovic V."/>
            <person name="Maslanova I."/>
            <person name="Indrakova A."/>
            <person name="Petras P."/>
            <person name="Sedo O."/>
            <person name="Svec P."/>
            <person name="Fisarova L."/>
            <person name="Sedlacek I."/>
            <person name="Doskar J."/>
            <person name="Pantucek R."/>
        </authorList>
    </citation>
    <scope>NUCLEOTIDE SEQUENCE [LARGE SCALE GENOMIC DNA]</scope>
    <source>
        <strain evidence="3 5">P5404</strain>
    </source>
</reference>
<reference evidence="2 4" key="1">
    <citation type="submission" date="2018-06" db="EMBL/GenBank/DDBJ databases">
        <authorList>
            <consortium name="Pathogen Informatics"/>
            <person name="Doyle S."/>
        </authorList>
    </citation>
    <scope>NUCLEOTIDE SEQUENCE [LARGE SCALE GENOMIC DNA]</scope>
    <source>
        <strain evidence="2 4">NCTC13830</strain>
    </source>
</reference>
<proteinExistence type="predicted"/>
<dbReference type="EMBL" id="UHDO01000001">
    <property type="protein sequence ID" value="SUM44840.1"/>
    <property type="molecule type" value="Genomic_DNA"/>
</dbReference>
<organism evidence="2 4">
    <name type="scientific">Staphylococcus petrasii</name>
    <dbReference type="NCBI Taxonomy" id="1276936"/>
    <lineage>
        <taxon>Bacteria</taxon>
        <taxon>Bacillati</taxon>
        <taxon>Bacillota</taxon>
        <taxon>Bacilli</taxon>
        <taxon>Bacillales</taxon>
        <taxon>Staphylococcaceae</taxon>
        <taxon>Staphylococcus</taxon>
    </lineage>
</organism>
<gene>
    <name evidence="3" type="ORF">BJR09_03110</name>
    <name evidence="2" type="ORF">NCTC13830_02232</name>
</gene>
<keyword evidence="5" id="KW-1185">Reference proteome</keyword>
<dbReference type="EMBL" id="SRLS01000003">
    <property type="protein sequence ID" value="TGE18849.1"/>
    <property type="molecule type" value="Genomic_DNA"/>
</dbReference>
<evidence type="ECO:0000313" key="4">
    <source>
        <dbReference type="Proteomes" id="UP000254047"/>
    </source>
</evidence>
<name>A0A380G3B2_9STAP</name>
<dbReference type="Proteomes" id="UP000254047">
    <property type="component" value="Unassembled WGS sequence"/>
</dbReference>